<comment type="caution">
    <text evidence="2">The sequence shown here is derived from an EMBL/GenBank/DDBJ whole genome shotgun (WGS) entry which is preliminary data.</text>
</comment>
<accession>A0ABY2YRT2</accession>
<sequence>MKLFNKKAVYAFVTIIALSTVTSWVSTNASQKNNNQSAKQEYSAKTITKNSKWANRLSKNGYVFRIKNSQMDYYDGEFTRNLSHKKPSNYNIKDVKKFANSNMNFKVNHIWSYKNGLEVNVISQSGKISGWINYNDVYNKERNNKELRKLVQLENNICDKAEDVTFYQYEGKKLHAKKINQIKASINTDLKAAIKLTNKLSDHNQILAQQSIKEIKVFINNSDVKNMPTLLVGRM</sequence>
<dbReference type="RefSeq" id="WP_105988343.1">
    <property type="nucleotide sequence ID" value="NZ_POST01000005.1"/>
</dbReference>
<feature type="chain" id="PRO_5046053340" evidence="1">
    <location>
        <begin position="26"/>
        <end position="235"/>
    </location>
</feature>
<keyword evidence="3" id="KW-1185">Reference proteome</keyword>
<evidence type="ECO:0000313" key="3">
    <source>
        <dbReference type="Proteomes" id="UP000767392"/>
    </source>
</evidence>
<protein>
    <submittedName>
        <fullName evidence="2">Uncharacterized protein</fullName>
    </submittedName>
</protein>
<keyword evidence="1" id="KW-0732">Signal</keyword>
<evidence type="ECO:0000256" key="1">
    <source>
        <dbReference type="SAM" id="SignalP"/>
    </source>
</evidence>
<gene>
    <name evidence="2" type="ORF">DY048_06750</name>
</gene>
<feature type="signal peptide" evidence="1">
    <location>
        <begin position="1"/>
        <end position="25"/>
    </location>
</feature>
<name>A0ABY2YRT2_9LACO</name>
<evidence type="ECO:0000313" key="2">
    <source>
        <dbReference type="EMBL" id="TPR12869.1"/>
    </source>
</evidence>
<organism evidence="2 3">
    <name type="scientific">Apilactobacillus timberlakei</name>
    <dbReference type="NCBI Taxonomy" id="2008380"/>
    <lineage>
        <taxon>Bacteria</taxon>
        <taxon>Bacillati</taxon>
        <taxon>Bacillota</taxon>
        <taxon>Bacilli</taxon>
        <taxon>Lactobacillales</taxon>
        <taxon>Lactobacillaceae</taxon>
        <taxon>Apilactobacillus</taxon>
    </lineage>
</organism>
<reference evidence="2 3" key="1">
    <citation type="submission" date="2018-08" db="EMBL/GenBank/DDBJ databases">
        <title>Comparative genomics of wild bee and flower associated Lactobacillus reveals potential adaptation to the bee host.</title>
        <authorList>
            <person name="Vuong H.Q."/>
            <person name="Mcfrederick Q.S."/>
        </authorList>
    </citation>
    <scope>NUCLEOTIDE SEQUENCE [LARGE SCALE GENOMIC DNA]</scope>
    <source>
        <strain evidence="2 3">HV_04</strain>
    </source>
</reference>
<dbReference type="Proteomes" id="UP000767392">
    <property type="component" value="Unassembled WGS sequence"/>
</dbReference>
<proteinExistence type="predicted"/>
<dbReference type="EMBL" id="QUAM01000005">
    <property type="protein sequence ID" value="TPR12869.1"/>
    <property type="molecule type" value="Genomic_DNA"/>
</dbReference>